<reference evidence="4" key="1">
    <citation type="journal article" date="2014" name="Int. J. Syst. Evol. Microbiol.">
        <title>Complete genome sequence of Corynebacterium casei LMG S-19264T (=DSM 44701T), isolated from a smear-ripened cheese.</title>
        <authorList>
            <consortium name="US DOE Joint Genome Institute (JGI-PGF)"/>
            <person name="Walter F."/>
            <person name="Albersmeier A."/>
            <person name="Kalinowski J."/>
            <person name="Ruckert C."/>
        </authorList>
    </citation>
    <scope>NUCLEOTIDE SEQUENCE</scope>
    <source>
        <strain evidence="4">JCM 14265</strain>
    </source>
</reference>
<comment type="caution">
    <text evidence="4">The sequence shown here is derived from an EMBL/GenBank/DDBJ whole genome shotgun (WGS) entry which is preliminary data.</text>
</comment>
<reference evidence="4" key="2">
    <citation type="submission" date="2023-12" db="EMBL/GenBank/DDBJ databases">
        <authorList>
            <person name="Sun Q."/>
            <person name="Inoue M."/>
        </authorList>
    </citation>
    <scope>NUCLEOTIDE SEQUENCE</scope>
    <source>
        <strain evidence="4">JCM 14265</strain>
    </source>
</reference>
<proteinExistence type="inferred from homology"/>
<dbReference type="CDD" id="cd00958">
    <property type="entry name" value="DhnA"/>
    <property type="match status" value="1"/>
</dbReference>
<dbReference type="InterPro" id="IPR050456">
    <property type="entry name" value="DeoC/FbaB_aldolase"/>
</dbReference>
<name>A0AAV3SN31_9EURY</name>
<evidence type="ECO:0000313" key="4">
    <source>
        <dbReference type="EMBL" id="GAA0531203.1"/>
    </source>
</evidence>
<sequence>MRMIEPMLPHAADPISRDGKSLILAYDHGLEHGPVDFEPNPDTADPERIFELATHEAVTSLAVQKGLAEAYYPDYEDEVNLLLKLNGTSNLWMGEPNSAVNCTAEYAAELGADAVGFTVYGGSNHEVEMAEEFREAQEGAREHDMAVVMWSYPRGQGLRNDGSPDVISYGARLGLEIGADVVKVKYPGSAEAMGHAVEMAGPADVVMSGGTMRDDEAFLRNVSNAIDAGATGIAVGRNVFQRDDPERILDALEAVIFDETPPAEALAVAESDD</sequence>
<dbReference type="PANTHER" id="PTHR47916">
    <property type="entry name" value="FRUCTOSE-BISPHOSPHATE ALDOLASE CLASS 1"/>
    <property type="match status" value="1"/>
</dbReference>
<dbReference type="Proteomes" id="UP001501425">
    <property type="component" value="Unassembled WGS sequence"/>
</dbReference>
<gene>
    <name evidence="4" type="primary">fba1</name>
    <name evidence="4" type="ORF">GCM10008994_02260</name>
</gene>
<dbReference type="EMBL" id="BAAADQ010000001">
    <property type="protein sequence ID" value="GAA0531203.1"/>
    <property type="molecule type" value="Genomic_DNA"/>
</dbReference>
<dbReference type="SUPFAM" id="SSF51569">
    <property type="entry name" value="Aldolase"/>
    <property type="match status" value="1"/>
</dbReference>
<dbReference type="Pfam" id="PF01791">
    <property type="entry name" value="DeoC"/>
    <property type="match status" value="1"/>
</dbReference>
<evidence type="ECO:0000313" key="5">
    <source>
        <dbReference type="Proteomes" id="UP001501425"/>
    </source>
</evidence>
<dbReference type="AlphaFoldDB" id="A0AAV3SN31"/>
<dbReference type="InterPro" id="IPR041720">
    <property type="entry name" value="FbaB-like"/>
</dbReference>
<evidence type="ECO:0000256" key="2">
    <source>
        <dbReference type="ARBA" id="ARBA00013068"/>
    </source>
</evidence>
<evidence type="ECO:0000256" key="3">
    <source>
        <dbReference type="PIRSR" id="PIRSR038992-1"/>
    </source>
</evidence>
<feature type="active site" description="Proton donor" evidence="3">
    <location>
        <position position="152"/>
    </location>
</feature>
<feature type="active site" description="Schiff-base intermediate with dihydroxyacetone-P" evidence="3">
    <location>
        <position position="183"/>
    </location>
</feature>
<dbReference type="GO" id="GO:0004332">
    <property type="term" value="F:fructose-bisphosphate aldolase activity"/>
    <property type="evidence" value="ECO:0007669"/>
    <property type="project" value="UniProtKB-EC"/>
</dbReference>
<comment type="similarity">
    <text evidence="1">Belongs to the DeoC/FbaB aldolase family.</text>
</comment>
<dbReference type="InterPro" id="IPR002915">
    <property type="entry name" value="DeoC/FbaB/LacD_aldolase"/>
</dbReference>
<dbReference type="EC" id="4.1.2.13" evidence="2"/>
<evidence type="ECO:0000256" key="1">
    <source>
        <dbReference type="ARBA" id="ARBA00008116"/>
    </source>
</evidence>
<dbReference type="PANTHER" id="PTHR47916:SF1">
    <property type="entry name" value="3-HYDROXY-5-PHOSPHONOOXYPENTANE-2,4-DIONE THIOLASE"/>
    <property type="match status" value="1"/>
</dbReference>
<accession>A0AAV3SN31</accession>
<dbReference type="SMART" id="SM01133">
    <property type="entry name" value="DeoC"/>
    <property type="match status" value="1"/>
</dbReference>
<dbReference type="Gene3D" id="3.20.20.70">
    <property type="entry name" value="Aldolase class I"/>
    <property type="match status" value="1"/>
</dbReference>
<organism evidence="4 5">
    <name type="scientific">Halorubrum ejinorense</name>
    <dbReference type="NCBI Taxonomy" id="425309"/>
    <lineage>
        <taxon>Archaea</taxon>
        <taxon>Methanobacteriati</taxon>
        <taxon>Methanobacteriota</taxon>
        <taxon>Stenosarchaea group</taxon>
        <taxon>Halobacteria</taxon>
        <taxon>Halobacteriales</taxon>
        <taxon>Haloferacaceae</taxon>
        <taxon>Halorubrum</taxon>
    </lineage>
</organism>
<dbReference type="PIRSF" id="PIRSF038992">
    <property type="entry name" value="Aldolase_Ia"/>
    <property type="match status" value="1"/>
</dbReference>
<dbReference type="InterPro" id="IPR013785">
    <property type="entry name" value="Aldolase_TIM"/>
</dbReference>
<protein>
    <recommendedName>
        <fullName evidence="2">fructose-bisphosphate aldolase</fullName>
        <ecNumber evidence="2">4.1.2.13</ecNumber>
    </recommendedName>
</protein>